<name>T1AMT6_9ZZZZ</name>
<dbReference type="FunFam" id="3.40.50.1000:FF:000022">
    <property type="entry name" value="Phosphoglycolate phosphatase"/>
    <property type="match status" value="1"/>
</dbReference>
<dbReference type="InterPro" id="IPR023198">
    <property type="entry name" value="PGP-like_dom2"/>
</dbReference>
<dbReference type="InterPro" id="IPR006439">
    <property type="entry name" value="HAD-SF_hydro_IA"/>
</dbReference>
<sequence length="179" mass="18933">MRRLLARVDPAQRLDQGAVLRALEQHYAAHAGSAAQPYPGCVETLRQLRAAGVRLACVTNKEQRHAQRVLDATALAPYFDLLVGGDTLAWKKPDARVLRHVVAALGSLPAHAAHVGDSQTDLAAARNAGVADWAVPWGYNAGTPIAQAQPTRLFDCFAAIAEAALAPSRCPCAAPPAFT</sequence>
<proteinExistence type="predicted"/>
<reference evidence="1" key="1">
    <citation type="submission" date="2013-08" db="EMBL/GenBank/DDBJ databases">
        <authorList>
            <person name="Mendez C."/>
            <person name="Richter M."/>
            <person name="Ferrer M."/>
            <person name="Sanchez J."/>
        </authorList>
    </citation>
    <scope>NUCLEOTIDE SEQUENCE</scope>
</reference>
<dbReference type="GO" id="GO:0005829">
    <property type="term" value="C:cytosol"/>
    <property type="evidence" value="ECO:0007669"/>
    <property type="project" value="TreeGrafter"/>
</dbReference>
<comment type="caution">
    <text evidence="1">The sequence shown here is derived from an EMBL/GenBank/DDBJ whole genome shotgun (WGS) entry which is preliminary data.</text>
</comment>
<evidence type="ECO:0000313" key="1">
    <source>
        <dbReference type="EMBL" id="EQD61936.1"/>
    </source>
</evidence>
<feature type="non-terminal residue" evidence="1">
    <location>
        <position position="179"/>
    </location>
</feature>
<dbReference type="NCBIfam" id="TIGR01549">
    <property type="entry name" value="HAD-SF-IA-v1"/>
    <property type="match status" value="1"/>
</dbReference>
<accession>T1AMT6</accession>
<dbReference type="PANTHER" id="PTHR43434">
    <property type="entry name" value="PHOSPHOGLYCOLATE PHOSPHATASE"/>
    <property type="match status" value="1"/>
</dbReference>
<dbReference type="EMBL" id="AUZX01006807">
    <property type="protein sequence ID" value="EQD61936.1"/>
    <property type="molecule type" value="Genomic_DNA"/>
</dbReference>
<dbReference type="Gene3D" id="3.40.50.1000">
    <property type="entry name" value="HAD superfamily/HAD-like"/>
    <property type="match status" value="1"/>
</dbReference>
<gene>
    <name evidence="1" type="ORF">B1A_09541</name>
</gene>
<protein>
    <submittedName>
        <fullName evidence="1">Phosphoglycolate phosphatase</fullName>
    </submittedName>
</protein>
<dbReference type="Gene3D" id="1.10.150.240">
    <property type="entry name" value="Putative phosphatase, domain 2"/>
    <property type="match status" value="1"/>
</dbReference>
<dbReference type="AlphaFoldDB" id="T1AMT6"/>
<reference evidence="1" key="2">
    <citation type="journal article" date="2014" name="ISME J.">
        <title>Microbial stratification in low pH oxic and suboxic macroscopic growths along an acid mine drainage.</title>
        <authorList>
            <person name="Mendez-Garcia C."/>
            <person name="Mesa V."/>
            <person name="Sprenger R.R."/>
            <person name="Richter M."/>
            <person name="Diez M.S."/>
            <person name="Solano J."/>
            <person name="Bargiela R."/>
            <person name="Golyshina O.V."/>
            <person name="Manteca A."/>
            <person name="Ramos J.L."/>
            <person name="Gallego J.R."/>
            <person name="Llorente I."/>
            <person name="Martins Dos Santos V.A."/>
            <person name="Jensen O.N."/>
            <person name="Pelaez A.I."/>
            <person name="Sanchez J."/>
            <person name="Ferrer M."/>
        </authorList>
    </citation>
    <scope>NUCLEOTIDE SEQUENCE</scope>
</reference>
<dbReference type="PANTHER" id="PTHR43434:SF1">
    <property type="entry name" value="PHOSPHOGLYCOLATE PHOSPHATASE"/>
    <property type="match status" value="1"/>
</dbReference>
<dbReference type="InterPro" id="IPR041492">
    <property type="entry name" value="HAD_2"/>
</dbReference>
<dbReference type="SUPFAM" id="SSF56784">
    <property type="entry name" value="HAD-like"/>
    <property type="match status" value="1"/>
</dbReference>
<dbReference type="InterPro" id="IPR050155">
    <property type="entry name" value="HAD-like_hydrolase_sf"/>
</dbReference>
<organism evidence="1">
    <name type="scientific">mine drainage metagenome</name>
    <dbReference type="NCBI Taxonomy" id="410659"/>
    <lineage>
        <taxon>unclassified sequences</taxon>
        <taxon>metagenomes</taxon>
        <taxon>ecological metagenomes</taxon>
    </lineage>
</organism>
<dbReference type="Pfam" id="PF13419">
    <property type="entry name" value="HAD_2"/>
    <property type="match status" value="1"/>
</dbReference>
<dbReference type="NCBIfam" id="TIGR01509">
    <property type="entry name" value="HAD-SF-IA-v3"/>
    <property type="match status" value="1"/>
</dbReference>
<dbReference type="InterPro" id="IPR023214">
    <property type="entry name" value="HAD_sf"/>
</dbReference>
<dbReference type="GO" id="GO:0008967">
    <property type="term" value="F:phosphoglycolate phosphatase activity"/>
    <property type="evidence" value="ECO:0007669"/>
    <property type="project" value="TreeGrafter"/>
</dbReference>
<dbReference type="GO" id="GO:0006281">
    <property type="term" value="P:DNA repair"/>
    <property type="evidence" value="ECO:0007669"/>
    <property type="project" value="TreeGrafter"/>
</dbReference>
<dbReference type="InterPro" id="IPR036412">
    <property type="entry name" value="HAD-like_sf"/>
</dbReference>